<feature type="region of interest" description="Disordered" evidence="1">
    <location>
        <begin position="194"/>
        <end position="253"/>
    </location>
</feature>
<keyword evidence="3" id="KW-0732">Signal</keyword>
<comment type="caution">
    <text evidence="4">The sequence shown here is derived from an EMBL/GenBank/DDBJ whole genome shotgun (WGS) entry which is preliminary data.</text>
</comment>
<gene>
    <name evidence="4" type="ORF">IEZ26_19175</name>
</gene>
<evidence type="ECO:0000256" key="2">
    <source>
        <dbReference type="SAM" id="Phobius"/>
    </source>
</evidence>
<dbReference type="RefSeq" id="WP_191196589.1">
    <property type="nucleotide sequence ID" value="NZ_JACXYZ010000003.1"/>
</dbReference>
<evidence type="ECO:0000313" key="4">
    <source>
        <dbReference type="EMBL" id="MBD3926750.1"/>
    </source>
</evidence>
<keyword evidence="5" id="KW-1185">Reference proteome</keyword>
<keyword evidence="2" id="KW-1133">Transmembrane helix</keyword>
<proteinExistence type="predicted"/>
<keyword evidence="2" id="KW-0812">Transmembrane</keyword>
<organism evidence="4 5">
    <name type="scientific">Nocardioides cavernae</name>
    <dbReference type="NCBI Taxonomy" id="1921566"/>
    <lineage>
        <taxon>Bacteria</taxon>
        <taxon>Bacillati</taxon>
        <taxon>Actinomycetota</taxon>
        <taxon>Actinomycetes</taxon>
        <taxon>Propionibacteriales</taxon>
        <taxon>Nocardioidaceae</taxon>
        <taxon>Nocardioides</taxon>
    </lineage>
</organism>
<reference evidence="4 5" key="1">
    <citation type="submission" date="2020-09" db="EMBL/GenBank/DDBJ databases">
        <title>novel species in genus Nocardioides.</title>
        <authorList>
            <person name="Zhang G."/>
        </authorList>
    </citation>
    <scope>NUCLEOTIDE SEQUENCE [LARGE SCALE GENOMIC DNA]</scope>
    <source>
        <strain evidence="4 5">KCTC 39551</strain>
    </source>
</reference>
<feature type="chain" id="PRO_5046186966" description="LPXTG cell wall anchor domain-containing protein" evidence="3">
    <location>
        <begin position="17"/>
        <end position="465"/>
    </location>
</feature>
<keyword evidence="2" id="KW-0472">Membrane</keyword>
<accession>A0ABR8NF39</accession>
<feature type="region of interest" description="Disordered" evidence="1">
    <location>
        <begin position="387"/>
        <end position="428"/>
    </location>
</feature>
<feature type="signal peptide" evidence="3">
    <location>
        <begin position="1"/>
        <end position="16"/>
    </location>
</feature>
<evidence type="ECO:0000256" key="1">
    <source>
        <dbReference type="SAM" id="MobiDB-lite"/>
    </source>
</evidence>
<feature type="compositionally biased region" description="Low complexity" evidence="1">
    <location>
        <begin position="229"/>
        <end position="243"/>
    </location>
</feature>
<evidence type="ECO:0000256" key="3">
    <source>
        <dbReference type="SAM" id="SignalP"/>
    </source>
</evidence>
<feature type="transmembrane region" description="Helical" evidence="2">
    <location>
        <begin position="435"/>
        <end position="456"/>
    </location>
</feature>
<dbReference type="EMBL" id="JACXYZ010000003">
    <property type="protein sequence ID" value="MBD3926750.1"/>
    <property type="molecule type" value="Genomic_DNA"/>
</dbReference>
<feature type="compositionally biased region" description="Gly residues" evidence="1">
    <location>
        <begin position="394"/>
        <end position="420"/>
    </location>
</feature>
<evidence type="ECO:0008006" key="6">
    <source>
        <dbReference type="Google" id="ProtNLM"/>
    </source>
</evidence>
<evidence type="ECO:0000313" key="5">
    <source>
        <dbReference type="Proteomes" id="UP000618818"/>
    </source>
</evidence>
<protein>
    <recommendedName>
        <fullName evidence="6">LPXTG cell wall anchor domain-containing protein</fullName>
    </recommendedName>
</protein>
<sequence length="465" mass="45747">MRAPRLGSLAVLVAFAAGTLAPATLLATPAGAVTPPGGCWVWGGSGADLYEISTSLAPWTDPDVAPAGPADYTMTLSPAAPRPGENVTISLTFNKGPKNGGPKASVSGRFDFSANGQTVSGTMPAVEVKGASIIPGSTVTATFPAVAGANTVTFAGVQFRAAAFDINIDCNGQTSGVKGGDNPRTKPLATNVTASVTGAGEPVAPQPTPTPTATPSATPTKSPSPSPTKSPTASPTKSPSASPNAQASTSVPAKGKAEFACVLNPLGSDFSYPATIAVSGFRPKTGAPVQLRAQMSDLPGIAPLPIDGRMDVTLGLVAGGKSMKMAGGADVKAPPKQPVPVPALVGTVSSDADEMEIEVKEFTFAFKALSIDADCKASGAGLGKLTVGSKAPADGGGGSTDASSGGGGSVDASSSGGGSSGTTTSLPQTGDPASLPVLGLWAGALVLFGAAGLLLVPRVSYRRQH</sequence>
<dbReference type="Proteomes" id="UP000618818">
    <property type="component" value="Unassembled WGS sequence"/>
</dbReference>
<name>A0ABR8NF39_9ACTN</name>